<organism evidence="1">
    <name type="scientific">Arundo donax</name>
    <name type="common">Giant reed</name>
    <name type="synonym">Donax arundinaceus</name>
    <dbReference type="NCBI Taxonomy" id="35708"/>
    <lineage>
        <taxon>Eukaryota</taxon>
        <taxon>Viridiplantae</taxon>
        <taxon>Streptophyta</taxon>
        <taxon>Embryophyta</taxon>
        <taxon>Tracheophyta</taxon>
        <taxon>Spermatophyta</taxon>
        <taxon>Magnoliopsida</taxon>
        <taxon>Liliopsida</taxon>
        <taxon>Poales</taxon>
        <taxon>Poaceae</taxon>
        <taxon>PACMAD clade</taxon>
        <taxon>Arundinoideae</taxon>
        <taxon>Arundineae</taxon>
        <taxon>Arundo</taxon>
    </lineage>
</organism>
<reference evidence="1" key="2">
    <citation type="journal article" date="2015" name="Data Brief">
        <title>Shoot transcriptome of the giant reed, Arundo donax.</title>
        <authorList>
            <person name="Barrero R.A."/>
            <person name="Guerrero F.D."/>
            <person name="Moolhuijzen P."/>
            <person name="Goolsby J.A."/>
            <person name="Tidwell J."/>
            <person name="Bellgard S.E."/>
            <person name="Bellgard M.I."/>
        </authorList>
    </citation>
    <scope>NUCLEOTIDE SEQUENCE</scope>
    <source>
        <tissue evidence="1">Shoot tissue taken approximately 20 cm above the soil surface</tissue>
    </source>
</reference>
<evidence type="ECO:0000313" key="1">
    <source>
        <dbReference type="EMBL" id="JAE00020.1"/>
    </source>
</evidence>
<protein>
    <submittedName>
        <fullName evidence="1">Uncharacterized protein</fullName>
    </submittedName>
</protein>
<sequence>MARNEEKLPSSRTIICSSTHNKIIHYFHHVLRKSYSCALHPLISSFQNFYLRKVVANAKSLVASTPL</sequence>
<dbReference type="AlphaFoldDB" id="A0A0A9EH00"/>
<reference evidence="1" key="1">
    <citation type="submission" date="2014-09" db="EMBL/GenBank/DDBJ databases">
        <authorList>
            <person name="Magalhaes I.L.F."/>
            <person name="Oliveira U."/>
            <person name="Santos F.R."/>
            <person name="Vidigal T.H.D.A."/>
            <person name="Brescovit A.D."/>
            <person name="Santos A.J."/>
        </authorList>
    </citation>
    <scope>NUCLEOTIDE SEQUENCE</scope>
    <source>
        <tissue evidence="1">Shoot tissue taken approximately 20 cm above the soil surface</tissue>
    </source>
</reference>
<name>A0A0A9EH00_ARUDO</name>
<dbReference type="EMBL" id="GBRH01197876">
    <property type="protein sequence ID" value="JAE00020.1"/>
    <property type="molecule type" value="Transcribed_RNA"/>
</dbReference>
<proteinExistence type="predicted"/>
<accession>A0A0A9EH00</accession>